<dbReference type="SMART" id="SM00368">
    <property type="entry name" value="LRR_RI"/>
    <property type="match status" value="4"/>
</dbReference>
<dbReference type="Gene3D" id="3.80.10.10">
    <property type="entry name" value="Ribonuclease Inhibitor"/>
    <property type="match status" value="2"/>
</dbReference>
<evidence type="ECO:0000256" key="4">
    <source>
        <dbReference type="SAM" id="MobiDB-lite"/>
    </source>
</evidence>
<keyword evidence="6" id="KW-1185">Reference proteome</keyword>
<dbReference type="GO" id="GO:0005829">
    <property type="term" value="C:cytosol"/>
    <property type="evidence" value="ECO:0007669"/>
    <property type="project" value="TreeGrafter"/>
</dbReference>
<keyword evidence="3" id="KW-0677">Repeat</keyword>
<dbReference type="SUPFAM" id="SSF52047">
    <property type="entry name" value="RNI-like"/>
    <property type="match status" value="1"/>
</dbReference>
<dbReference type="AlphaFoldDB" id="A0A8H7U6W5"/>
<sequence>MGKVTYAIGFKNELPFQSEIKQQKRLHAQYQRVDNKLLVAETATQIADTFLDQWEELIATGEASEEQQEALESALKYCDEARYIFKKLKKLKNVVSVDLLRIKCMQRLKDYHSAIATCHQLESRVLSQISDDESVRQEFYKSYGDLYFNKGADENESKCDDFGHAKQYYEIEQRILQHLKETQDEAQHADLENLQDLIRANTFNLGVIESKIRGDLSLAEILLKKAIEDARHLSDLQSERNAWWELANLNKLQNNFQTALECHLNELRLAQLDDLQETELLCLHDIEPSLTAVTHLEMNSFEKCKEIESDIMGWLLAFLLNSPMTNLTLDNEAIATEFEKFHSTDSARKAQIFLSLAKAYLQVSMNKTALQTLDKGSLAVEHDVDAASMALKLDNLVLKGDVKWQIKVGDANALATPYLDALSLANSASDHLSTEHIFEVKMACMQKLTRIYDYFHVTPESDKWSSELKLLESTSHITNRFDENYLPSSDEEYDEEAPMPSQKGNSQLSLALGESVADMEINIPESSSIVIEVNVTDTNQDWKLLVPWIDKSSTPHFSHLEAGGAVIFANDLLAHVLSDSKPVVTATIERYEPKSMEEIYWNICTRYEYPPDDDISLQLRSSDSGNICLTGQGIMPHIFKPLALMIGLSESLSILDLSANLLDDSAISILFAATVNGGNLIMPNLKDISLASNSITATGFALLVNSLSPSLETLNMSYNSLGAGAIISMSKAIARFPSMTSINLDNCDIGDIADDGIFSTELDEVNLSTNNLVGRRSEEYLEAVLTRVPDLQSLNCSRIVSLGAGSLLACLSSLNGLQLLDVSNTALGDAGVGGICNLFKRTSHLKSINMSHCGINSGHMDLISAALQENKSLVEMNLSGNKLMYQGKSLNVESNGELQNLSLKRYTELGMKALMTCSRAGQRLVLDVIHLSDCAITADTIDISRFMRCFKHVDMSNNVIIDSNADFEYLLGAMLDEATSEKITVDTRLSDTDLDRISQTRPDLWNKNSSSQKRQEDGPLFEGNRMNEGLVKTRRGRFHGSQRLLVPMVVFTWVFTNEREMSPDGSDEKSRHVNEPLRRQSHEWRLSEDSKWSIPWIPKAPGADGGIHMGLYERERNVT</sequence>
<dbReference type="GO" id="GO:0005634">
    <property type="term" value="C:nucleus"/>
    <property type="evidence" value="ECO:0007669"/>
    <property type="project" value="TreeGrafter"/>
</dbReference>
<protein>
    <submittedName>
        <fullName evidence="5">Uncharacterized protein</fullName>
    </submittedName>
</protein>
<dbReference type="GO" id="GO:0048471">
    <property type="term" value="C:perinuclear region of cytoplasm"/>
    <property type="evidence" value="ECO:0007669"/>
    <property type="project" value="TreeGrafter"/>
</dbReference>
<evidence type="ECO:0000256" key="3">
    <source>
        <dbReference type="ARBA" id="ARBA00022737"/>
    </source>
</evidence>
<evidence type="ECO:0000256" key="1">
    <source>
        <dbReference type="ARBA" id="ARBA00022468"/>
    </source>
</evidence>
<dbReference type="PANTHER" id="PTHR24113:SF12">
    <property type="entry name" value="RAN GTPASE-ACTIVATING PROTEIN 1"/>
    <property type="match status" value="1"/>
</dbReference>
<accession>A0A8H7U6W5</accession>
<feature type="region of interest" description="Disordered" evidence="4">
    <location>
        <begin position="1000"/>
        <end position="1026"/>
    </location>
</feature>
<dbReference type="Gene3D" id="1.25.40.10">
    <property type="entry name" value="Tetratricopeptide repeat domain"/>
    <property type="match status" value="1"/>
</dbReference>
<comment type="caution">
    <text evidence="5">The sequence shown here is derived from an EMBL/GenBank/DDBJ whole genome shotgun (WGS) entry which is preliminary data.</text>
</comment>
<dbReference type="GO" id="GO:0006913">
    <property type="term" value="P:nucleocytoplasmic transport"/>
    <property type="evidence" value="ECO:0007669"/>
    <property type="project" value="TreeGrafter"/>
</dbReference>
<dbReference type="EMBL" id="JAEPRA010000025">
    <property type="protein sequence ID" value="KAG2172191.1"/>
    <property type="molecule type" value="Genomic_DNA"/>
</dbReference>
<dbReference type="Proteomes" id="UP000612746">
    <property type="component" value="Unassembled WGS sequence"/>
</dbReference>
<dbReference type="GO" id="GO:0031267">
    <property type="term" value="F:small GTPase binding"/>
    <property type="evidence" value="ECO:0007669"/>
    <property type="project" value="TreeGrafter"/>
</dbReference>
<dbReference type="InterPro" id="IPR011990">
    <property type="entry name" value="TPR-like_helical_dom_sf"/>
</dbReference>
<evidence type="ECO:0000313" key="6">
    <source>
        <dbReference type="Proteomes" id="UP000612746"/>
    </source>
</evidence>
<keyword evidence="2" id="KW-0433">Leucine-rich repeat</keyword>
<dbReference type="InterPro" id="IPR032675">
    <property type="entry name" value="LRR_dom_sf"/>
</dbReference>
<name>A0A8H7U6W5_9FUNG</name>
<proteinExistence type="predicted"/>
<gene>
    <name evidence="5" type="ORF">INT44_005562</name>
</gene>
<evidence type="ECO:0000256" key="2">
    <source>
        <dbReference type="ARBA" id="ARBA00022614"/>
    </source>
</evidence>
<keyword evidence="1" id="KW-0343">GTPase activation</keyword>
<evidence type="ECO:0000313" key="5">
    <source>
        <dbReference type="EMBL" id="KAG2172191.1"/>
    </source>
</evidence>
<organism evidence="5 6">
    <name type="scientific">Umbelopsis vinacea</name>
    <dbReference type="NCBI Taxonomy" id="44442"/>
    <lineage>
        <taxon>Eukaryota</taxon>
        <taxon>Fungi</taxon>
        <taxon>Fungi incertae sedis</taxon>
        <taxon>Mucoromycota</taxon>
        <taxon>Mucoromycotina</taxon>
        <taxon>Umbelopsidomycetes</taxon>
        <taxon>Umbelopsidales</taxon>
        <taxon>Umbelopsidaceae</taxon>
        <taxon>Umbelopsis</taxon>
    </lineage>
</organism>
<dbReference type="GO" id="GO:0005096">
    <property type="term" value="F:GTPase activator activity"/>
    <property type="evidence" value="ECO:0007669"/>
    <property type="project" value="UniProtKB-KW"/>
</dbReference>
<dbReference type="OrthoDB" id="2402664at2759"/>
<reference evidence="5" key="1">
    <citation type="submission" date="2020-12" db="EMBL/GenBank/DDBJ databases">
        <title>Metabolic potential, ecology and presence of endohyphal bacteria is reflected in genomic diversity of Mucoromycotina.</title>
        <authorList>
            <person name="Muszewska A."/>
            <person name="Okrasinska A."/>
            <person name="Steczkiewicz K."/>
            <person name="Drgas O."/>
            <person name="Orlowska M."/>
            <person name="Perlinska-Lenart U."/>
            <person name="Aleksandrzak-Piekarczyk T."/>
            <person name="Szatraj K."/>
            <person name="Zielenkiewicz U."/>
            <person name="Pilsyk S."/>
            <person name="Malc E."/>
            <person name="Mieczkowski P."/>
            <person name="Kruszewska J.S."/>
            <person name="Biernat P."/>
            <person name="Pawlowska J."/>
        </authorList>
    </citation>
    <scope>NUCLEOTIDE SEQUENCE</scope>
    <source>
        <strain evidence="5">WA0000051536</strain>
    </source>
</reference>
<feature type="region of interest" description="Disordered" evidence="4">
    <location>
        <begin position="484"/>
        <end position="506"/>
    </location>
</feature>
<dbReference type="InterPro" id="IPR027038">
    <property type="entry name" value="RanGap"/>
</dbReference>
<dbReference type="PANTHER" id="PTHR24113">
    <property type="entry name" value="RAN GTPASE-ACTIVATING PROTEIN 1"/>
    <property type="match status" value="1"/>
</dbReference>
<feature type="compositionally biased region" description="Polar residues" evidence="4">
    <location>
        <begin position="1000"/>
        <end position="1012"/>
    </location>
</feature>
<feature type="region of interest" description="Disordered" evidence="4">
    <location>
        <begin position="1060"/>
        <end position="1080"/>
    </location>
</feature>